<dbReference type="InterPro" id="IPR036513">
    <property type="entry name" value="STAS_dom_sf"/>
</dbReference>
<comment type="similarity">
    <text evidence="1 2">Belongs to the anti-sigma-factor antagonist family.</text>
</comment>
<dbReference type="PANTHER" id="PTHR33495:SF13">
    <property type="entry name" value="ANTI-SIGMA-F FACTOR ANTAGONIST RSFB"/>
    <property type="match status" value="1"/>
</dbReference>
<evidence type="ECO:0000259" key="3">
    <source>
        <dbReference type="PROSITE" id="PS50801"/>
    </source>
</evidence>
<accession>A0A0M8PKA4</accession>
<dbReference type="PANTHER" id="PTHR33495">
    <property type="entry name" value="ANTI-SIGMA FACTOR ANTAGONIST TM_1081-RELATED-RELATED"/>
    <property type="match status" value="1"/>
</dbReference>
<dbReference type="PROSITE" id="PS50801">
    <property type="entry name" value="STAS"/>
    <property type="match status" value="1"/>
</dbReference>
<reference evidence="4 5" key="1">
    <citation type="journal article" date="2015" name="Genome Announc.">
        <title>Draft Genome Sequence of Rhodococcus rhodochrous Strain KG-21, a Soil Isolate from Oil Fields of Krishna-Godavari Basin, India.</title>
        <authorList>
            <person name="Dawar C."/>
            <person name="Aggarwal R.K."/>
        </authorList>
    </citation>
    <scope>NUCLEOTIDE SEQUENCE [LARGE SCALE GENOMIC DNA]</scope>
    <source>
        <strain evidence="4 5">KG-21</strain>
    </source>
</reference>
<name>A0A0M8PKA4_RHORH</name>
<evidence type="ECO:0000256" key="2">
    <source>
        <dbReference type="RuleBase" id="RU003749"/>
    </source>
</evidence>
<evidence type="ECO:0000256" key="1">
    <source>
        <dbReference type="ARBA" id="ARBA00009013"/>
    </source>
</evidence>
<evidence type="ECO:0000313" key="5">
    <source>
        <dbReference type="Proteomes" id="UP000037712"/>
    </source>
</evidence>
<sequence length="129" mass="13160">MNEATSEQPIMAVSQAWSGDIAVLSVAGDVDLVSAPQLEEEAVATLGNDKCRGLIVDLGAVNFLASVGIAVLVDLSKKTAGTTPYAVVAQGSATARPLSLLGLDEVFPIHSRLDEALAALQADKAGTEA</sequence>
<dbReference type="GO" id="GO:0043856">
    <property type="term" value="F:anti-sigma factor antagonist activity"/>
    <property type="evidence" value="ECO:0007669"/>
    <property type="project" value="InterPro"/>
</dbReference>
<proteinExistence type="inferred from homology"/>
<feature type="domain" description="STAS" evidence="3">
    <location>
        <begin position="20"/>
        <end position="120"/>
    </location>
</feature>
<dbReference type="NCBIfam" id="TIGR00377">
    <property type="entry name" value="ant_ant_sig"/>
    <property type="match status" value="1"/>
</dbReference>
<organism evidence="4 5">
    <name type="scientific">Rhodococcus rhodochrous KG-21</name>
    <dbReference type="NCBI Taxonomy" id="1441923"/>
    <lineage>
        <taxon>Bacteria</taxon>
        <taxon>Bacillati</taxon>
        <taxon>Actinomycetota</taxon>
        <taxon>Actinomycetes</taxon>
        <taxon>Mycobacteriales</taxon>
        <taxon>Nocardiaceae</taxon>
        <taxon>Rhodococcus</taxon>
    </lineage>
</organism>
<dbReference type="InterPro" id="IPR003658">
    <property type="entry name" value="Anti-sigma_ant"/>
</dbReference>
<dbReference type="Proteomes" id="UP000037712">
    <property type="component" value="Unassembled WGS sequence"/>
</dbReference>
<dbReference type="Gene3D" id="3.30.750.24">
    <property type="entry name" value="STAS domain"/>
    <property type="match status" value="1"/>
</dbReference>
<dbReference type="RefSeq" id="WP_003935836.1">
    <property type="nucleotide sequence ID" value="NZ_AZYO01000087.1"/>
</dbReference>
<protein>
    <recommendedName>
        <fullName evidence="2">Anti-sigma factor antagonist</fullName>
    </recommendedName>
</protein>
<dbReference type="CDD" id="cd07043">
    <property type="entry name" value="STAS_anti-anti-sigma_factors"/>
    <property type="match status" value="1"/>
</dbReference>
<gene>
    <name evidence="4" type="ORF">Z051_22910</name>
</gene>
<comment type="caution">
    <text evidence="4">The sequence shown here is derived from an EMBL/GenBank/DDBJ whole genome shotgun (WGS) entry which is preliminary data.</text>
</comment>
<dbReference type="GeneID" id="66836244"/>
<dbReference type="SUPFAM" id="SSF52091">
    <property type="entry name" value="SpoIIaa-like"/>
    <property type="match status" value="1"/>
</dbReference>
<reference evidence="5" key="2">
    <citation type="submission" date="2015-01" db="EMBL/GenBank/DDBJ databases">
        <title>Draft genome sequence of potential hydrocarbon metabolising strain of Rhodococcus rhodochrous.</title>
        <authorList>
            <person name="Aggarwal R.K."/>
            <person name="Dawar C."/>
        </authorList>
    </citation>
    <scope>NUCLEOTIDE SEQUENCE [LARGE SCALE GENOMIC DNA]</scope>
    <source>
        <strain evidence="5">KG-21</strain>
    </source>
</reference>
<dbReference type="InterPro" id="IPR002645">
    <property type="entry name" value="STAS_dom"/>
</dbReference>
<dbReference type="PATRIC" id="fig|1441923.3.peg.4978"/>
<dbReference type="AlphaFoldDB" id="A0A0M8PKA4"/>
<dbReference type="Pfam" id="PF01740">
    <property type="entry name" value="STAS"/>
    <property type="match status" value="1"/>
</dbReference>
<evidence type="ECO:0000313" key="4">
    <source>
        <dbReference type="EMBL" id="KOS53919.1"/>
    </source>
</evidence>
<dbReference type="EMBL" id="AZYO01000087">
    <property type="protein sequence ID" value="KOS53919.1"/>
    <property type="molecule type" value="Genomic_DNA"/>
</dbReference>